<evidence type="ECO:0000256" key="4">
    <source>
        <dbReference type="ARBA" id="ARBA00022692"/>
    </source>
</evidence>
<sequence length="410" mass="46696">MFKGIVIDAPRRRKQNVVLPLMVLFLTCLAFPFAIILRIEFIFDGSLTNFVVLESLNLIDTTPFYPETALTKKSFIIQGNKEKIDKYVNNVGGRKITAWVFMQLSSLSRTNITYYVLQNVYVNPAGGWSDGRSIIQYPQTVGVPRFNTKSGPVTQRVDDLICLGNEWCYVFAHFVLDVLSYLVYIPLEVRKNSYFLILSTSSVYREFLTQLDIEDSKILCPGRSFIFASRFHTIISSESIHGCFVEGLPKVSETIRKKFKCENVKPEFLGFYNRPKNRNRHILEFPELVKACQKHFEGNIDVRELAEYKSLEEAVKQYSPIKIFFSPTGSSIINCMFMAENTGIVCCLGDLNDPPAECAAKVLHKWMITVAVPGMKHHAADKGSLPHESAIKSIEAVMYAIEHQEWQNNL</sequence>
<evidence type="ECO:0000256" key="1">
    <source>
        <dbReference type="ARBA" id="ARBA00004167"/>
    </source>
</evidence>
<dbReference type="PANTHER" id="PTHR20961:SF38">
    <property type="entry name" value="PROTEIN O-LINKED-MANNOSE BETA-1,4-N-ACETYLGLUCOSAMINYLTRANSFERASE 2"/>
    <property type="match status" value="1"/>
</dbReference>
<evidence type="ECO:0000256" key="3">
    <source>
        <dbReference type="ARBA" id="ARBA00022679"/>
    </source>
</evidence>
<evidence type="ECO:0000313" key="10">
    <source>
        <dbReference type="EMBL" id="EAX98696.1"/>
    </source>
</evidence>
<keyword evidence="3" id="KW-0808">Transferase</keyword>
<dbReference type="GO" id="GO:0016020">
    <property type="term" value="C:membrane"/>
    <property type="evidence" value="ECO:0007669"/>
    <property type="project" value="UniProtKB-SubCell"/>
</dbReference>
<keyword evidence="11" id="KW-1185">Reference proteome</keyword>
<dbReference type="InterPro" id="IPR007657">
    <property type="entry name" value="Glycosyltransferase_61"/>
</dbReference>
<dbReference type="KEGG" id="tva:4756496"/>
<dbReference type="InParanoid" id="A2F8R6"/>
<feature type="domain" description="Glycosyltransferase 61 catalytic" evidence="9">
    <location>
        <begin position="171"/>
        <end position="345"/>
    </location>
</feature>
<dbReference type="RefSeq" id="XP_001311626.1">
    <property type="nucleotide sequence ID" value="XM_001311625.1"/>
</dbReference>
<proteinExistence type="predicted"/>
<dbReference type="InterPro" id="IPR049625">
    <property type="entry name" value="Glyco_transf_61_cat"/>
</dbReference>
<keyword evidence="6 8" id="KW-0472">Membrane</keyword>
<gene>
    <name evidence="10" type="ORF">TVAG_333600</name>
</gene>
<evidence type="ECO:0000256" key="7">
    <source>
        <dbReference type="ARBA" id="ARBA00023180"/>
    </source>
</evidence>
<comment type="subcellular location">
    <subcellularLocation>
        <location evidence="1">Membrane</location>
        <topology evidence="1">Single-pass membrane protein</topology>
    </subcellularLocation>
</comment>
<accession>A2F8R6</accession>
<evidence type="ECO:0000256" key="2">
    <source>
        <dbReference type="ARBA" id="ARBA00022676"/>
    </source>
</evidence>
<reference evidence="10" key="2">
    <citation type="journal article" date="2007" name="Science">
        <title>Draft genome sequence of the sexually transmitted pathogen Trichomonas vaginalis.</title>
        <authorList>
            <person name="Carlton J.M."/>
            <person name="Hirt R.P."/>
            <person name="Silva J.C."/>
            <person name="Delcher A.L."/>
            <person name="Schatz M."/>
            <person name="Zhao Q."/>
            <person name="Wortman J.R."/>
            <person name="Bidwell S.L."/>
            <person name="Alsmark U.C.M."/>
            <person name="Besteiro S."/>
            <person name="Sicheritz-Ponten T."/>
            <person name="Noel C.J."/>
            <person name="Dacks J.B."/>
            <person name="Foster P.G."/>
            <person name="Simillion C."/>
            <person name="Van de Peer Y."/>
            <person name="Miranda-Saavedra D."/>
            <person name="Barton G.J."/>
            <person name="Westrop G.D."/>
            <person name="Mueller S."/>
            <person name="Dessi D."/>
            <person name="Fiori P.L."/>
            <person name="Ren Q."/>
            <person name="Paulsen I."/>
            <person name="Zhang H."/>
            <person name="Bastida-Corcuera F.D."/>
            <person name="Simoes-Barbosa A."/>
            <person name="Brown M.T."/>
            <person name="Hayes R.D."/>
            <person name="Mukherjee M."/>
            <person name="Okumura C.Y."/>
            <person name="Schneider R."/>
            <person name="Smith A.J."/>
            <person name="Vanacova S."/>
            <person name="Villalvazo M."/>
            <person name="Haas B.J."/>
            <person name="Pertea M."/>
            <person name="Feldblyum T.V."/>
            <person name="Utterback T.R."/>
            <person name="Shu C.L."/>
            <person name="Osoegawa K."/>
            <person name="de Jong P.J."/>
            <person name="Hrdy I."/>
            <person name="Horvathova L."/>
            <person name="Zubacova Z."/>
            <person name="Dolezal P."/>
            <person name="Malik S.B."/>
            <person name="Logsdon J.M. Jr."/>
            <person name="Henze K."/>
            <person name="Gupta A."/>
            <person name="Wang C.C."/>
            <person name="Dunne R.L."/>
            <person name="Upcroft J.A."/>
            <person name="Upcroft P."/>
            <person name="White O."/>
            <person name="Salzberg S.L."/>
            <person name="Tang P."/>
            <person name="Chiu C.-H."/>
            <person name="Lee Y.-S."/>
            <person name="Embley T.M."/>
            <person name="Coombs G.H."/>
            <person name="Mottram J.C."/>
            <person name="Tachezy J."/>
            <person name="Fraser-Liggett C.M."/>
            <person name="Johnson P.J."/>
        </authorList>
    </citation>
    <scope>NUCLEOTIDE SEQUENCE [LARGE SCALE GENOMIC DNA]</scope>
    <source>
        <strain evidence="10">G3</strain>
    </source>
</reference>
<organism evidence="10 11">
    <name type="scientific">Trichomonas vaginalis (strain ATCC PRA-98 / G3)</name>
    <dbReference type="NCBI Taxonomy" id="412133"/>
    <lineage>
        <taxon>Eukaryota</taxon>
        <taxon>Metamonada</taxon>
        <taxon>Parabasalia</taxon>
        <taxon>Trichomonadida</taxon>
        <taxon>Trichomonadidae</taxon>
        <taxon>Trichomonas</taxon>
    </lineage>
</organism>
<dbReference type="Pfam" id="PF04577">
    <property type="entry name" value="Glyco_transf_61"/>
    <property type="match status" value="1"/>
</dbReference>
<evidence type="ECO:0000313" key="11">
    <source>
        <dbReference type="Proteomes" id="UP000001542"/>
    </source>
</evidence>
<evidence type="ECO:0000256" key="8">
    <source>
        <dbReference type="SAM" id="Phobius"/>
    </source>
</evidence>
<keyword evidence="2" id="KW-0328">Glycosyltransferase</keyword>
<dbReference type="PANTHER" id="PTHR20961">
    <property type="entry name" value="GLYCOSYLTRANSFERASE"/>
    <property type="match status" value="1"/>
</dbReference>
<evidence type="ECO:0000256" key="6">
    <source>
        <dbReference type="ARBA" id="ARBA00023136"/>
    </source>
</evidence>
<keyword evidence="5 8" id="KW-1133">Transmembrane helix</keyword>
<keyword evidence="4 8" id="KW-0812">Transmembrane</keyword>
<dbReference type="VEuPathDB" id="TrichDB:TVAG_333600"/>
<dbReference type="Proteomes" id="UP000001542">
    <property type="component" value="Unassembled WGS sequence"/>
</dbReference>
<protein>
    <recommendedName>
        <fullName evidence="9">Glycosyltransferase 61 catalytic domain-containing protein</fullName>
    </recommendedName>
</protein>
<reference evidence="10" key="1">
    <citation type="submission" date="2006-10" db="EMBL/GenBank/DDBJ databases">
        <authorList>
            <person name="Amadeo P."/>
            <person name="Zhao Q."/>
            <person name="Wortman J."/>
            <person name="Fraser-Liggett C."/>
            <person name="Carlton J."/>
        </authorList>
    </citation>
    <scope>NUCLEOTIDE SEQUENCE</scope>
    <source>
        <strain evidence="10">G3</strain>
    </source>
</reference>
<dbReference type="EMBL" id="DS113665">
    <property type="protein sequence ID" value="EAX98696.1"/>
    <property type="molecule type" value="Genomic_DNA"/>
</dbReference>
<feature type="transmembrane region" description="Helical" evidence="8">
    <location>
        <begin position="21"/>
        <end position="43"/>
    </location>
</feature>
<keyword evidence="7" id="KW-0325">Glycoprotein</keyword>
<dbReference type="GO" id="GO:0016757">
    <property type="term" value="F:glycosyltransferase activity"/>
    <property type="evidence" value="ECO:0000318"/>
    <property type="project" value="GO_Central"/>
</dbReference>
<evidence type="ECO:0000256" key="5">
    <source>
        <dbReference type="ARBA" id="ARBA00022989"/>
    </source>
</evidence>
<evidence type="ECO:0000259" key="9">
    <source>
        <dbReference type="Pfam" id="PF04577"/>
    </source>
</evidence>
<name>A2F8R6_TRIV3</name>
<dbReference type="AlphaFoldDB" id="A2F8R6"/>
<dbReference type="VEuPathDB" id="TrichDB:TVAGG3_1032690"/>